<sequence>MGVAWCSSTGHFYFDSLPTNPYTEQTTPWTVAHSSRQRCKLVESLIVQNEDRCTAVVRELRNLATTGDENPLIPGSATFADLLVPLLTSKPKPIDGPNNDNDLGTLESSDDVLILFGSPATVFQLLLSISSLRALLTDLILELVATSSSYSIQLLEQFKQPVGLTTMFNGQKAFAETAARLIELFQVVSEPSTQASILCILPDLASSPCTTNCALTDADRSILILKLIDLLNTIPTGTIDTVQQQQQSDPIACLIECLTSFSVDRDLALRLPDILFQLLDRCYTPDAYYAYLPLIARSVLIHGPAVSRQSTELPKLIRRLRTYFKFPQTPIKSSGDPVESTLVELLRVAFQFNRQLMNE</sequence>
<protein>
    <submittedName>
        <fullName evidence="1 3">Uncharacterized protein</fullName>
    </submittedName>
</protein>
<dbReference type="WBParaSite" id="ECPE_0000722301-mRNA-1">
    <property type="protein sequence ID" value="ECPE_0000722301-mRNA-1"/>
    <property type="gene ID" value="ECPE_0000722301"/>
</dbReference>
<name>A0A183AJS2_9TREM</name>
<organism evidence="3">
    <name type="scientific">Echinostoma caproni</name>
    <dbReference type="NCBI Taxonomy" id="27848"/>
    <lineage>
        <taxon>Eukaryota</taxon>
        <taxon>Metazoa</taxon>
        <taxon>Spiralia</taxon>
        <taxon>Lophotrochozoa</taxon>
        <taxon>Platyhelminthes</taxon>
        <taxon>Trematoda</taxon>
        <taxon>Digenea</taxon>
        <taxon>Plagiorchiida</taxon>
        <taxon>Echinostomata</taxon>
        <taxon>Echinostomatoidea</taxon>
        <taxon>Echinostomatidae</taxon>
        <taxon>Echinostoma</taxon>
    </lineage>
</organism>
<accession>A0A183AJS2</accession>
<evidence type="ECO:0000313" key="3">
    <source>
        <dbReference type="WBParaSite" id="ECPE_0000722301-mRNA-1"/>
    </source>
</evidence>
<dbReference type="OrthoDB" id="27031at2759"/>
<dbReference type="EMBL" id="UZAN01044294">
    <property type="protein sequence ID" value="VDP80457.1"/>
    <property type="molecule type" value="Genomic_DNA"/>
</dbReference>
<proteinExistence type="predicted"/>
<reference evidence="3" key="1">
    <citation type="submission" date="2016-06" db="UniProtKB">
        <authorList>
            <consortium name="WormBaseParasite"/>
        </authorList>
    </citation>
    <scope>IDENTIFICATION</scope>
</reference>
<reference evidence="1 2" key="2">
    <citation type="submission" date="2018-11" db="EMBL/GenBank/DDBJ databases">
        <authorList>
            <consortium name="Pathogen Informatics"/>
        </authorList>
    </citation>
    <scope>NUCLEOTIDE SEQUENCE [LARGE SCALE GENOMIC DNA]</scope>
    <source>
        <strain evidence="1 2">Egypt</strain>
    </source>
</reference>
<dbReference type="AlphaFoldDB" id="A0A183AJS2"/>
<gene>
    <name evidence="1" type="ORF">ECPE_LOCUS7207</name>
</gene>
<evidence type="ECO:0000313" key="1">
    <source>
        <dbReference type="EMBL" id="VDP80457.1"/>
    </source>
</evidence>
<keyword evidence="2" id="KW-1185">Reference proteome</keyword>
<evidence type="ECO:0000313" key="2">
    <source>
        <dbReference type="Proteomes" id="UP000272942"/>
    </source>
</evidence>
<dbReference type="Proteomes" id="UP000272942">
    <property type="component" value="Unassembled WGS sequence"/>
</dbReference>